<protein>
    <recommendedName>
        <fullName evidence="4">ATP/GTP-binding protein</fullName>
    </recommendedName>
</protein>
<name>A0ABT9THW7_PAENI</name>
<evidence type="ECO:0000256" key="1">
    <source>
        <dbReference type="SAM" id="MobiDB-lite"/>
    </source>
</evidence>
<proteinExistence type="predicted"/>
<organism evidence="2 3">
    <name type="scientific">Paenarthrobacter nicotinovorans</name>
    <name type="common">Arthrobacter nicotinovorans</name>
    <dbReference type="NCBI Taxonomy" id="29320"/>
    <lineage>
        <taxon>Bacteria</taxon>
        <taxon>Bacillati</taxon>
        <taxon>Actinomycetota</taxon>
        <taxon>Actinomycetes</taxon>
        <taxon>Micrococcales</taxon>
        <taxon>Micrococcaceae</taxon>
        <taxon>Paenarthrobacter</taxon>
    </lineage>
</organism>
<sequence>MPRSNRPRRNASGPRPGSGGGKWAEPVPELDLERARAGIARRESAPDGDWMVRTMTARKAEKQYICPGCSTAILPGIAHLVVWSDNHLFGQAAGLAERRHWHTNCWTTRTYRYR</sequence>
<comment type="caution">
    <text evidence="2">The sequence shown here is derived from an EMBL/GenBank/DDBJ whole genome shotgun (WGS) entry which is preliminary data.</text>
</comment>
<accession>A0ABT9THW7</accession>
<feature type="region of interest" description="Disordered" evidence="1">
    <location>
        <begin position="1"/>
        <end position="27"/>
    </location>
</feature>
<dbReference type="RefSeq" id="WP_018776334.1">
    <property type="nucleotide sequence ID" value="NZ_BDDW01000001.1"/>
</dbReference>
<dbReference type="EMBL" id="JAUSSW010000001">
    <property type="protein sequence ID" value="MDQ0101227.1"/>
    <property type="molecule type" value="Genomic_DNA"/>
</dbReference>
<reference evidence="2 3" key="1">
    <citation type="submission" date="2023-07" db="EMBL/GenBank/DDBJ databases">
        <title>Sorghum-associated microbial communities from plants grown in Nebraska, USA.</title>
        <authorList>
            <person name="Schachtman D."/>
        </authorList>
    </citation>
    <scope>NUCLEOTIDE SEQUENCE [LARGE SCALE GENOMIC DNA]</scope>
    <source>
        <strain evidence="2 3">CC523</strain>
    </source>
</reference>
<evidence type="ECO:0000313" key="3">
    <source>
        <dbReference type="Proteomes" id="UP001244563"/>
    </source>
</evidence>
<dbReference type="GeneID" id="84018628"/>
<gene>
    <name evidence="2" type="ORF">J2T10_000846</name>
</gene>
<evidence type="ECO:0000313" key="2">
    <source>
        <dbReference type="EMBL" id="MDQ0101227.1"/>
    </source>
</evidence>
<evidence type="ECO:0008006" key="4">
    <source>
        <dbReference type="Google" id="ProtNLM"/>
    </source>
</evidence>
<dbReference type="Proteomes" id="UP001244563">
    <property type="component" value="Unassembled WGS sequence"/>
</dbReference>
<keyword evidence="3" id="KW-1185">Reference proteome</keyword>